<evidence type="ECO:0000313" key="5">
    <source>
        <dbReference type="EMBL" id="KUK46768.1"/>
    </source>
</evidence>
<proteinExistence type="predicted"/>
<evidence type="ECO:0000313" key="6">
    <source>
        <dbReference type="Proteomes" id="UP000064249"/>
    </source>
</evidence>
<dbReference type="InterPro" id="IPR017900">
    <property type="entry name" value="4Fe4S_Fe_S_CS"/>
</dbReference>
<dbReference type="PROSITE" id="PS51379">
    <property type="entry name" value="4FE4S_FER_2"/>
    <property type="match status" value="1"/>
</dbReference>
<dbReference type="InterPro" id="IPR017896">
    <property type="entry name" value="4Fe4S_Fe-S-bd"/>
</dbReference>
<dbReference type="PANTHER" id="PTHR42827:SF1">
    <property type="entry name" value="IRON-SULFUR CLUSTER-BINDING PROTEIN"/>
    <property type="match status" value="1"/>
</dbReference>
<evidence type="ECO:0000256" key="2">
    <source>
        <dbReference type="ARBA" id="ARBA00023004"/>
    </source>
</evidence>
<evidence type="ECO:0000256" key="1">
    <source>
        <dbReference type="ARBA" id="ARBA00022723"/>
    </source>
</evidence>
<dbReference type="PANTHER" id="PTHR42827">
    <property type="entry name" value="IRON-SULFUR CLUSTER-BINDING PROTEIN-RELATED"/>
    <property type="match status" value="1"/>
</dbReference>
<keyword evidence="3" id="KW-0411">Iron-sulfur</keyword>
<evidence type="ECO:0000259" key="4">
    <source>
        <dbReference type="PROSITE" id="PS51379"/>
    </source>
</evidence>
<name>A0A117LH31_9CHLR</name>
<dbReference type="EMBL" id="LGFU01000008">
    <property type="protein sequence ID" value="KUK46768.1"/>
    <property type="molecule type" value="Genomic_DNA"/>
</dbReference>
<dbReference type="Pfam" id="PF12838">
    <property type="entry name" value="Fer4_7"/>
    <property type="match status" value="1"/>
</dbReference>
<reference evidence="5 6" key="1">
    <citation type="journal article" date="2015" name="MBio">
        <title>Genome-Resolved Metagenomic Analysis Reveals Roles for Candidate Phyla and Other Microbial Community Members in Biogeochemical Transformations in Oil Reservoirs.</title>
        <authorList>
            <person name="Hu P."/>
            <person name="Tom L."/>
            <person name="Singh A."/>
            <person name="Thomas B.C."/>
            <person name="Baker B.J."/>
            <person name="Piceno Y.M."/>
            <person name="Andersen G.L."/>
            <person name="Banfield J.F."/>
        </authorList>
    </citation>
    <scope>NUCLEOTIDE SEQUENCE [LARGE SCALE GENOMIC DNA]</scope>
    <source>
        <strain evidence="5">46_16</strain>
    </source>
</reference>
<dbReference type="AlphaFoldDB" id="A0A117LH31"/>
<sequence length="380" mass="43017">MTKHIQEPTYTQDIVGLIHKFDERETVFAMHDLIRYFGKDSNAYKEYFQAHPDQKKYYENQNEKLRLGSTGKDDVPFFAAQFWALDMISQNRFVNGESAPHKTYLEPNRASEKIKGMAKFLGADLVGITPLQQEWVYSHVGNSNGDQPGFDARGTAIDLSQHTHAIALGFEMDRTFMPYGPQFPELLATAKGYGESAWISIQLATMIRQWGYAARAHHFGNYQVLPVPIAVDAGLGELSRAGYLLTKEFGLGLRLAVVTTDMPLACDSPIDIGVQTFCEQCQLCAKNCPVNAIPCGEKQEYNGVLKWKLDEKKCYAYWAINQTDCGMCMSVCPWTKPRTLFHKTMAEFASHKGVHQKWMAWADHALYGNRRQTTKVPFLD</sequence>
<accession>A0A117LH31</accession>
<dbReference type="GO" id="GO:0051536">
    <property type="term" value="F:iron-sulfur cluster binding"/>
    <property type="evidence" value="ECO:0007669"/>
    <property type="project" value="UniProtKB-KW"/>
</dbReference>
<dbReference type="Proteomes" id="UP000064249">
    <property type="component" value="Unassembled WGS sequence"/>
</dbReference>
<dbReference type="PROSITE" id="PS00198">
    <property type="entry name" value="4FE4S_FER_1"/>
    <property type="match status" value="1"/>
</dbReference>
<dbReference type="Gene3D" id="3.30.70.20">
    <property type="match status" value="1"/>
</dbReference>
<comment type="caution">
    <text evidence="5">The sequence shown here is derived from an EMBL/GenBank/DDBJ whole genome shotgun (WGS) entry which is preliminary data.</text>
</comment>
<dbReference type="GO" id="GO:0046872">
    <property type="term" value="F:metal ion binding"/>
    <property type="evidence" value="ECO:0007669"/>
    <property type="project" value="UniProtKB-KW"/>
</dbReference>
<gene>
    <name evidence="5" type="ORF">XD73_0340</name>
</gene>
<evidence type="ECO:0000256" key="3">
    <source>
        <dbReference type="ARBA" id="ARBA00023014"/>
    </source>
</evidence>
<organism evidence="5 6">
    <name type="scientific">Anaerolinea thermophila</name>
    <dbReference type="NCBI Taxonomy" id="167964"/>
    <lineage>
        <taxon>Bacteria</taxon>
        <taxon>Bacillati</taxon>
        <taxon>Chloroflexota</taxon>
        <taxon>Anaerolineae</taxon>
        <taxon>Anaerolineales</taxon>
        <taxon>Anaerolineaceae</taxon>
        <taxon>Anaerolinea</taxon>
    </lineage>
</organism>
<protein>
    <submittedName>
        <fullName evidence="5">Reductive dehalogenase</fullName>
    </submittedName>
</protein>
<feature type="domain" description="4Fe-4S ferredoxin-type" evidence="4">
    <location>
        <begin position="268"/>
        <end position="298"/>
    </location>
</feature>
<keyword evidence="2" id="KW-0408">Iron</keyword>
<dbReference type="SUPFAM" id="SSF54862">
    <property type="entry name" value="4Fe-4S ferredoxins"/>
    <property type="match status" value="1"/>
</dbReference>
<keyword evidence="1" id="KW-0479">Metal-binding</keyword>